<sequence>MVNNEYVEEFKKVMNKGKWRERYRVVKNNYFITNGLVDETTCQKILINAALKDTARLVRQEALRTCQILKLTHKDKEIQLKKMPSVFELMKMNRDSFKECVFLAVMQTEVPIYPRHRRYDKKKKRAIRNAFEKEYPKLYEILDGYYTYDIHKNANDKLGEFLIGSLNSVSSKRIMKYYTQNPERLKYESPKYRETLGRKIELRQQNRLKHKELESEM</sequence>
<evidence type="ECO:0000313" key="1">
    <source>
        <dbReference type="EMBL" id="VYS95423.1"/>
    </source>
</evidence>
<accession>A0A6N2SNV8</accession>
<gene>
    <name evidence="1" type="ORF">CNLFYP112_01433</name>
</gene>
<proteinExistence type="predicted"/>
<dbReference type="AlphaFoldDB" id="A0A6N2SNV8"/>
<organism evidence="1">
    <name type="scientific">[Clostridium] nexile</name>
    <dbReference type="NCBI Taxonomy" id="29361"/>
    <lineage>
        <taxon>Bacteria</taxon>
        <taxon>Bacillati</taxon>
        <taxon>Bacillota</taxon>
        <taxon>Clostridia</taxon>
        <taxon>Lachnospirales</taxon>
        <taxon>Lachnospiraceae</taxon>
        <taxon>Tyzzerella</taxon>
    </lineage>
</organism>
<protein>
    <submittedName>
        <fullName evidence="1">Uncharacterized protein</fullName>
    </submittedName>
</protein>
<reference evidence="1" key="1">
    <citation type="submission" date="2019-11" db="EMBL/GenBank/DDBJ databases">
        <authorList>
            <person name="Feng L."/>
        </authorList>
    </citation>
    <scope>NUCLEOTIDE SEQUENCE</scope>
    <source>
        <strain evidence="1">CnexileLFYP112</strain>
    </source>
</reference>
<dbReference type="EMBL" id="CACRTG010000008">
    <property type="protein sequence ID" value="VYS95423.1"/>
    <property type="molecule type" value="Genomic_DNA"/>
</dbReference>
<name>A0A6N2SNV8_9FIRM</name>